<keyword evidence="3" id="KW-0328">Glycosyltransferase</keyword>
<dbReference type="Gene3D" id="3.90.550.10">
    <property type="entry name" value="Spore Coat Polysaccharide Biosynthesis Protein SpsA, Chain A"/>
    <property type="match status" value="1"/>
</dbReference>
<dbReference type="RefSeq" id="WP_014432590.1">
    <property type="nucleotide sequence ID" value="NC_017079.1"/>
</dbReference>
<feature type="region of interest" description="Disordered" evidence="5">
    <location>
        <begin position="1"/>
        <end position="45"/>
    </location>
</feature>
<gene>
    <name evidence="7" type="ordered locus">CLDAP_13110</name>
</gene>
<dbReference type="Pfam" id="PF00535">
    <property type="entry name" value="Glycos_transf_2"/>
    <property type="match status" value="1"/>
</dbReference>
<evidence type="ECO:0000256" key="2">
    <source>
        <dbReference type="ARBA" id="ARBA00006739"/>
    </source>
</evidence>
<keyword evidence="8" id="KW-1185">Reference proteome</keyword>
<dbReference type="Proteomes" id="UP000007880">
    <property type="component" value="Chromosome"/>
</dbReference>
<feature type="domain" description="Glycosyltransferase 2-like" evidence="6">
    <location>
        <begin position="102"/>
        <end position="272"/>
    </location>
</feature>
<keyword evidence="4 7" id="KW-0808">Transferase</keyword>
<dbReference type="STRING" id="926550.CLDAP_13110"/>
<dbReference type="GO" id="GO:0016757">
    <property type="term" value="F:glycosyltransferase activity"/>
    <property type="evidence" value="ECO:0007669"/>
    <property type="project" value="UniProtKB-KW"/>
</dbReference>
<dbReference type="PANTHER" id="PTHR43179:SF12">
    <property type="entry name" value="GALACTOFURANOSYLTRANSFERASE GLFT2"/>
    <property type="match status" value="1"/>
</dbReference>
<name>I0I263_CALAS</name>
<protein>
    <submittedName>
        <fullName evidence="7">Putative glycosyltransferase</fullName>
    </submittedName>
</protein>
<dbReference type="InterPro" id="IPR029044">
    <property type="entry name" value="Nucleotide-diphossugar_trans"/>
</dbReference>
<evidence type="ECO:0000256" key="3">
    <source>
        <dbReference type="ARBA" id="ARBA00022676"/>
    </source>
</evidence>
<organism evidence="7 8">
    <name type="scientific">Caldilinea aerophila (strain DSM 14535 / JCM 11387 / NBRC 104270 / STL-6-O1)</name>
    <dbReference type="NCBI Taxonomy" id="926550"/>
    <lineage>
        <taxon>Bacteria</taxon>
        <taxon>Bacillati</taxon>
        <taxon>Chloroflexota</taxon>
        <taxon>Caldilineae</taxon>
        <taxon>Caldilineales</taxon>
        <taxon>Caldilineaceae</taxon>
        <taxon>Caldilinea</taxon>
    </lineage>
</organism>
<evidence type="ECO:0000313" key="8">
    <source>
        <dbReference type="Proteomes" id="UP000007880"/>
    </source>
</evidence>
<comment type="pathway">
    <text evidence="1">Cell wall biogenesis; cell wall polysaccharide biosynthesis.</text>
</comment>
<proteinExistence type="inferred from homology"/>
<dbReference type="SUPFAM" id="SSF53448">
    <property type="entry name" value="Nucleotide-diphospho-sugar transferases"/>
    <property type="match status" value="1"/>
</dbReference>
<dbReference type="eggNOG" id="COG1216">
    <property type="taxonomic scope" value="Bacteria"/>
</dbReference>
<dbReference type="HOGENOM" id="CLU_023845_4_0_0"/>
<dbReference type="AlphaFoldDB" id="I0I263"/>
<dbReference type="CDD" id="cd04186">
    <property type="entry name" value="GT_2_like_c"/>
    <property type="match status" value="1"/>
</dbReference>
<dbReference type="OrthoDB" id="9771846at2"/>
<feature type="compositionally biased region" description="Polar residues" evidence="5">
    <location>
        <begin position="1"/>
        <end position="15"/>
    </location>
</feature>
<dbReference type="EMBL" id="AP012337">
    <property type="protein sequence ID" value="BAL99350.1"/>
    <property type="molecule type" value="Genomic_DNA"/>
</dbReference>
<sequence length="411" mass="46435">MSETSDLSTHSTQPTPHKPEKKRALQIEQARKKHTESHAAEPHRNPIVLNETYSELRERSRVVMRHNIALNLDAFRAASEEFTPRPARTYPPLREVTAPFASVIVPNYNGARHLPIVLNALRRQTFRDFEVIVVDDASQDESVALVEANYPDVRLIVNRRNAGFVRSCNTGAAAARGHMIVLLNNDTEPEPTWLEELVKAFVAHPRAAMVASKLLLFDRRDTLHTTGDMLGVDGIPRNRGIWERDEGQYDAAQTIFSGCGGATAYRREVWEALGGFDEDFWMYLEDVDFGFRAQLAGWEAVFAPRARVYHHLSASGGDALASYYVGRNTIWLIAKNMPRSLLRRNALAILRGQLAITLDALRHWRGEAARARLRGQLAGLIGLPQQLQKRRAIQPRRQIEDEDLARMLVTK</sequence>
<dbReference type="KEGG" id="cap:CLDAP_13110"/>
<accession>I0I263</accession>
<evidence type="ECO:0000256" key="5">
    <source>
        <dbReference type="SAM" id="MobiDB-lite"/>
    </source>
</evidence>
<evidence type="ECO:0000313" key="7">
    <source>
        <dbReference type="EMBL" id="BAL99350.1"/>
    </source>
</evidence>
<dbReference type="InterPro" id="IPR001173">
    <property type="entry name" value="Glyco_trans_2-like"/>
</dbReference>
<dbReference type="PANTHER" id="PTHR43179">
    <property type="entry name" value="RHAMNOSYLTRANSFERASE WBBL"/>
    <property type="match status" value="1"/>
</dbReference>
<comment type="similarity">
    <text evidence="2">Belongs to the glycosyltransferase 2 family.</text>
</comment>
<evidence type="ECO:0000256" key="4">
    <source>
        <dbReference type="ARBA" id="ARBA00022679"/>
    </source>
</evidence>
<evidence type="ECO:0000259" key="6">
    <source>
        <dbReference type="Pfam" id="PF00535"/>
    </source>
</evidence>
<reference evidence="7 8" key="1">
    <citation type="submission" date="2012-02" db="EMBL/GenBank/DDBJ databases">
        <title>Complete genome sequence of Caldilinea aerophila DSM 14535 (= NBRC 102666).</title>
        <authorList>
            <person name="Oguchi A."/>
            <person name="Hosoyama A."/>
            <person name="Sekine M."/>
            <person name="Fukai R."/>
            <person name="Kato Y."/>
            <person name="Nakamura S."/>
            <person name="Hanada S."/>
            <person name="Yamazaki S."/>
            <person name="Fujita N."/>
        </authorList>
    </citation>
    <scope>NUCLEOTIDE SEQUENCE [LARGE SCALE GENOMIC DNA]</scope>
    <source>
        <strain evidence="8">DSM 14535 / JCM 11387 / NBRC 104270 / STL-6-O1</strain>
    </source>
</reference>
<evidence type="ECO:0000256" key="1">
    <source>
        <dbReference type="ARBA" id="ARBA00004776"/>
    </source>
</evidence>